<keyword evidence="1" id="KW-1133">Transmembrane helix</keyword>
<accession>A0A5B8MJL3</accession>
<gene>
    <name evidence="2" type="ORF">A3770_04p31840</name>
</gene>
<protein>
    <submittedName>
        <fullName evidence="2">Uncharacterized protein</fullName>
    </submittedName>
</protein>
<keyword evidence="1" id="KW-0472">Membrane</keyword>
<evidence type="ECO:0000313" key="2">
    <source>
        <dbReference type="EMBL" id="QDZ20666.1"/>
    </source>
</evidence>
<dbReference type="EMBL" id="CP031037">
    <property type="protein sequence ID" value="QDZ20666.1"/>
    <property type="molecule type" value="Genomic_DNA"/>
</dbReference>
<feature type="transmembrane region" description="Helical" evidence="1">
    <location>
        <begin position="50"/>
        <end position="68"/>
    </location>
</feature>
<name>A0A5B8MJL3_9CHLO</name>
<keyword evidence="1" id="KW-0812">Transmembrane</keyword>
<evidence type="ECO:0000313" key="3">
    <source>
        <dbReference type="Proteomes" id="UP000316726"/>
    </source>
</evidence>
<evidence type="ECO:0000256" key="1">
    <source>
        <dbReference type="SAM" id="Phobius"/>
    </source>
</evidence>
<organism evidence="2 3">
    <name type="scientific">Chloropicon primus</name>
    <dbReference type="NCBI Taxonomy" id="1764295"/>
    <lineage>
        <taxon>Eukaryota</taxon>
        <taxon>Viridiplantae</taxon>
        <taxon>Chlorophyta</taxon>
        <taxon>Chloropicophyceae</taxon>
        <taxon>Chloropicales</taxon>
        <taxon>Chloropicaceae</taxon>
        <taxon>Chloropicon</taxon>
    </lineage>
</organism>
<keyword evidence="3" id="KW-1185">Reference proteome</keyword>
<proteinExistence type="predicted"/>
<dbReference type="OrthoDB" id="199977at2759"/>
<dbReference type="Proteomes" id="UP000316726">
    <property type="component" value="Chromosome 4"/>
</dbReference>
<reference evidence="2 3" key="1">
    <citation type="submission" date="2018-07" db="EMBL/GenBank/DDBJ databases">
        <title>The complete nuclear genome of the prasinophyte Chloropicon primus (CCMP1205).</title>
        <authorList>
            <person name="Pombert J.-F."/>
            <person name="Otis C."/>
            <person name="Turmel M."/>
            <person name="Lemieux C."/>
        </authorList>
    </citation>
    <scope>NUCLEOTIDE SEQUENCE [LARGE SCALE GENOMIC DNA]</scope>
    <source>
        <strain evidence="2 3">CCMP1205</strain>
    </source>
</reference>
<sequence>MPHGDFSDYTAYAHLTFGIASMYKPELWWKGIGPIQALLTGTPTPDAEKVVRMAGGLLLLIGFVFYVVRWNTVNGRYAAGPACVICALNAVSIASTSKGGIRTASGWHLYASLMLLSAMHFMLNPNPVWTSKTLKKHEDEKKAKKAAKNR</sequence>
<dbReference type="AlphaFoldDB" id="A0A5B8MJL3"/>